<evidence type="ECO:0000256" key="2">
    <source>
        <dbReference type="ARBA" id="ARBA00009948"/>
    </source>
</evidence>
<feature type="binding site" evidence="7">
    <location>
        <position position="364"/>
    </location>
    <ligand>
        <name>phosphoenolpyruvate</name>
        <dbReference type="ChEBI" id="CHEBI:58702"/>
    </ligand>
</feature>
<keyword evidence="5 7" id="KW-0057">Aromatic amino acid biosynthesis</keyword>
<dbReference type="InterPro" id="IPR023193">
    <property type="entry name" value="EPSP_synthase_CS"/>
</dbReference>
<dbReference type="EMBL" id="JBIBSM010000007">
    <property type="protein sequence ID" value="MFF8277668.1"/>
    <property type="molecule type" value="Genomic_DNA"/>
</dbReference>
<evidence type="ECO:0000256" key="7">
    <source>
        <dbReference type="HAMAP-Rule" id="MF_00210"/>
    </source>
</evidence>
<evidence type="ECO:0000256" key="3">
    <source>
        <dbReference type="ARBA" id="ARBA00022605"/>
    </source>
</evidence>
<feature type="binding site" evidence="7">
    <location>
        <position position="111"/>
    </location>
    <ligand>
        <name>phosphoenolpyruvate</name>
        <dbReference type="ChEBI" id="CHEBI:58702"/>
    </ligand>
</feature>
<dbReference type="InterPro" id="IPR036968">
    <property type="entry name" value="Enolpyruvate_Tfrase_sf"/>
</dbReference>
<feature type="binding site" evidence="7">
    <location>
        <position position="430"/>
    </location>
    <ligand>
        <name>phosphoenolpyruvate</name>
        <dbReference type="ChEBI" id="CHEBI:58702"/>
    </ligand>
</feature>
<feature type="binding site" evidence="7">
    <location>
        <position position="405"/>
    </location>
    <ligand>
        <name>phosphoenolpyruvate</name>
        <dbReference type="ChEBI" id="CHEBI:58702"/>
    </ligand>
</feature>
<dbReference type="PROSITE" id="PS00104">
    <property type="entry name" value="EPSP_SYNTHASE_1"/>
    <property type="match status" value="1"/>
</dbReference>
<feature type="binding site" evidence="7">
    <location>
        <position position="187"/>
    </location>
    <ligand>
        <name>3-phosphoshikimate</name>
        <dbReference type="ChEBI" id="CHEBI:145989"/>
    </ligand>
</feature>
<keyword evidence="3 7" id="KW-0028">Amino-acid biosynthesis</keyword>
<feature type="binding site" evidence="7">
    <location>
        <position position="186"/>
    </location>
    <ligand>
        <name>3-phosphoshikimate</name>
        <dbReference type="ChEBI" id="CHEBI:145989"/>
    </ligand>
</feature>
<feature type="domain" description="Enolpyruvate transferase" evidence="8">
    <location>
        <begin position="24"/>
        <end position="437"/>
    </location>
</feature>
<feature type="binding site" evidence="7">
    <location>
        <position position="214"/>
    </location>
    <ligand>
        <name>3-phosphoshikimate</name>
        <dbReference type="ChEBI" id="CHEBI:145989"/>
    </ligand>
</feature>
<comment type="caution">
    <text evidence="7">Lacks conserved residue(s) required for the propagation of feature annotation.</text>
</comment>
<keyword evidence="7" id="KW-0963">Cytoplasm</keyword>
<dbReference type="InterPro" id="IPR006264">
    <property type="entry name" value="EPSP_synthase"/>
</dbReference>
<evidence type="ECO:0000256" key="6">
    <source>
        <dbReference type="ARBA" id="ARBA00044633"/>
    </source>
</evidence>
<feature type="binding site" evidence="7">
    <location>
        <position position="42"/>
    </location>
    <ligand>
        <name>3-phosphoshikimate</name>
        <dbReference type="ChEBI" id="CHEBI:145989"/>
    </ligand>
</feature>
<organism evidence="9 10">
    <name type="scientific">Streptomyces lateritius</name>
    <dbReference type="NCBI Taxonomy" id="67313"/>
    <lineage>
        <taxon>Bacteria</taxon>
        <taxon>Bacillati</taxon>
        <taxon>Actinomycetota</taxon>
        <taxon>Actinomycetes</taxon>
        <taxon>Kitasatosporales</taxon>
        <taxon>Streptomycetaceae</taxon>
        <taxon>Streptomyces</taxon>
    </lineage>
</organism>
<evidence type="ECO:0000313" key="9">
    <source>
        <dbReference type="EMBL" id="MFF8277668.1"/>
    </source>
</evidence>
<evidence type="ECO:0000256" key="5">
    <source>
        <dbReference type="ARBA" id="ARBA00023141"/>
    </source>
</evidence>
<dbReference type="Gene3D" id="3.65.10.10">
    <property type="entry name" value="Enolpyruvate transferase domain"/>
    <property type="match status" value="2"/>
</dbReference>
<comment type="caution">
    <text evidence="9">The sequence shown here is derived from an EMBL/GenBank/DDBJ whole genome shotgun (WGS) entry which is preliminary data.</text>
</comment>
<feature type="binding site" evidence="7">
    <location>
        <position position="187"/>
    </location>
    <ligand>
        <name>phosphoenolpyruvate</name>
        <dbReference type="ChEBI" id="CHEBI:58702"/>
    </ligand>
</feature>
<comment type="subunit">
    <text evidence="7">Monomer.</text>
</comment>
<feature type="active site" description="Proton acceptor" evidence="7">
    <location>
        <position position="333"/>
    </location>
</feature>
<sequence length="445" mass="46628">MTESSAHTEHADPTSDLWPAPYASGAVDATVTVPGSKSVTNRGLVLAALAAEPGWLRRPLRSRDTLLMAEALRTLGVKIEEGVGPDGTGEAWRIIPAALRGPATVDVGNAGTVMRFLPPVAALADGPVHFDGDARSHERPLHGVIDALRVLGARIDDDGRGALPMTVHGGGALDGGPVEIDASSSSQFVSALLLSAPRFNQGVEVRHVGAKLPSLPHIRMTVDMLRVVGAQVDEPETGGEPNVWRVSPSALLGRDLVVEPDLSNAQPFLAAALVSGGRVTVPDWPARTTQPGDALREIFTEMGGSCELTDAGLTFRGTGRIHGIDVDLGEVGELTPGIAAVAALADSPSTLRGVAHLRLHETDRLAALTKEINGLGGDVTETEDGLHIRPRPLHGGVFHTYHDHRMATAGAIIGLAVKGVEIENVATTAKTLPDFPRMWTEMLGV</sequence>
<dbReference type="NCBIfam" id="TIGR01356">
    <property type="entry name" value="aroA"/>
    <property type="match status" value="1"/>
</dbReference>
<feature type="binding site" evidence="7">
    <location>
        <position position="38"/>
    </location>
    <ligand>
        <name>3-phosphoshikimate</name>
        <dbReference type="ChEBI" id="CHEBI:145989"/>
    </ligand>
</feature>
<dbReference type="EC" id="2.5.1.19" evidence="7"/>
<proteinExistence type="inferred from homology"/>
<dbReference type="GO" id="GO:0003866">
    <property type="term" value="F:3-phosphoshikimate 1-carboxyvinyltransferase activity"/>
    <property type="evidence" value="ECO:0007669"/>
    <property type="project" value="UniProtKB-EC"/>
</dbReference>
<protein>
    <recommendedName>
        <fullName evidence="7">3-phosphoshikimate 1-carboxyvinyltransferase</fullName>
        <ecNumber evidence="7">2.5.1.19</ecNumber>
    </recommendedName>
    <alternativeName>
        <fullName evidence="7">5-enolpyruvylshikimate-3-phosphate synthase</fullName>
        <shortName evidence="7">EPSP synthase</shortName>
        <shortName evidence="7">EPSPS</shortName>
    </alternativeName>
</protein>
<dbReference type="HAMAP" id="MF_00210">
    <property type="entry name" value="EPSP_synth"/>
    <property type="match status" value="1"/>
</dbReference>
<dbReference type="SUPFAM" id="SSF55205">
    <property type="entry name" value="EPT/RTPC-like"/>
    <property type="match status" value="1"/>
</dbReference>
<feature type="binding site" evidence="7">
    <location>
        <position position="333"/>
    </location>
    <ligand>
        <name>3-phosphoshikimate</name>
        <dbReference type="ChEBI" id="CHEBI:145989"/>
    </ligand>
</feature>
<name>A0ABW6YCW3_9ACTN</name>
<dbReference type="Proteomes" id="UP001603013">
    <property type="component" value="Unassembled WGS sequence"/>
</dbReference>
<dbReference type="InterPro" id="IPR013792">
    <property type="entry name" value="RNA3'P_cycl/enolpyr_Trfase_a/b"/>
</dbReference>
<evidence type="ECO:0000313" key="10">
    <source>
        <dbReference type="Proteomes" id="UP001603013"/>
    </source>
</evidence>
<dbReference type="InterPro" id="IPR001986">
    <property type="entry name" value="Enolpyruvate_Tfrase_dom"/>
</dbReference>
<evidence type="ECO:0000259" key="8">
    <source>
        <dbReference type="Pfam" id="PF00275"/>
    </source>
</evidence>
<feature type="binding site" evidence="7">
    <location>
        <position position="139"/>
    </location>
    <ligand>
        <name>phosphoenolpyruvate</name>
        <dbReference type="ChEBI" id="CHEBI:58702"/>
    </ligand>
</feature>
<comment type="function">
    <text evidence="7">Catalyzes the transfer of the enolpyruvyl moiety of phosphoenolpyruvate (PEP) to the 5-hydroxyl of shikimate-3-phosphate (S3P) to produce enolpyruvyl shikimate-3-phosphate and inorganic phosphate.</text>
</comment>
<dbReference type="PANTHER" id="PTHR21090:SF5">
    <property type="entry name" value="PENTAFUNCTIONAL AROM POLYPEPTIDE"/>
    <property type="match status" value="1"/>
</dbReference>
<dbReference type="Pfam" id="PF00275">
    <property type="entry name" value="EPSP_synthase"/>
    <property type="match status" value="1"/>
</dbReference>
<feature type="binding site" evidence="7">
    <location>
        <position position="185"/>
    </location>
    <ligand>
        <name>3-phosphoshikimate</name>
        <dbReference type="ChEBI" id="CHEBI:145989"/>
    </ligand>
</feature>
<accession>A0ABW6YCW3</accession>
<dbReference type="RefSeq" id="WP_391934915.1">
    <property type="nucleotide sequence ID" value="NZ_JBIBSM010000007.1"/>
</dbReference>
<keyword evidence="4 7" id="KW-0808">Transferase</keyword>
<dbReference type="PIRSF" id="PIRSF000505">
    <property type="entry name" value="EPSPS"/>
    <property type="match status" value="1"/>
</dbReference>
<comment type="similarity">
    <text evidence="2 7">Belongs to the EPSP synthase family.</text>
</comment>
<dbReference type="CDD" id="cd01556">
    <property type="entry name" value="EPSP_synthase"/>
    <property type="match status" value="1"/>
</dbReference>
<dbReference type="PROSITE" id="PS00885">
    <property type="entry name" value="EPSP_SYNTHASE_2"/>
    <property type="match status" value="1"/>
</dbReference>
<keyword evidence="10" id="KW-1185">Reference proteome</keyword>
<evidence type="ECO:0000256" key="1">
    <source>
        <dbReference type="ARBA" id="ARBA00004811"/>
    </source>
</evidence>
<feature type="binding site" evidence="7">
    <location>
        <position position="37"/>
    </location>
    <ligand>
        <name>3-phosphoshikimate</name>
        <dbReference type="ChEBI" id="CHEBI:145989"/>
    </ligand>
</feature>
<comment type="catalytic activity">
    <reaction evidence="6">
        <text>3-phosphoshikimate + phosphoenolpyruvate = 5-O-(1-carboxyvinyl)-3-phosphoshikimate + phosphate</text>
        <dbReference type="Rhea" id="RHEA:21256"/>
        <dbReference type="ChEBI" id="CHEBI:43474"/>
        <dbReference type="ChEBI" id="CHEBI:57701"/>
        <dbReference type="ChEBI" id="CHEBI:58702"/>
        <dbReference type="ChEBI" id="CHEBI:145989"/>
        <dbReference type="EC" id="2.5.1.19"/>
    </reaction>
    <physiologicalReaction direction="left-to-right" evidence="6">
        <dbReference type="Rhea" id="RHEA:21257"/>
    </physiologicalReaction>
</comment>
<comment type="subcellular location">
    <subcellularLocation>
        <location evidence="7">Cytoplasm</location>
    </subcellularLocation>
</comment>
<feature type="binding site" evidence="7">
    <location>
        <position position="37"/>
    </location>
    <ligand>
        <name>phosphoenolpyruvate</name>
        <dbReference type="ChEBI" id="CHEBI:58702"/>
    </ligand>
</feature>
<evidence type="ECO:0000256" key="4">
    <source>
        <dbReference type="ARBA" id="ARBA00022679"/>
    </source>
</evidence>
<dbReference type="PANTHER" id="PTHR21090">
    <property type="entry name" value="AROM/DEHYDROQUINATE SYNTHASE"/>
    <property type="match status" value="1"/>
</dbReference>
<feature type="binding site" evidence="7">
    <location>
        <position position="360"/>
    </location>
    <ligand>
        <name>3-phosphoshikimate</name>
        <dbReference type="ChEBI" id="CHEBI:145989"/>
    </ligand>
</feature>
<comment type="pathway">
    <text evidence="1 7">Metabolic intermediate biosynthesis; chorismate biosynthesis; chorismate from D-erythrose 4-phosphate and phosphoenolpyruvate: step 6/7.</text>
</comment>
<gene>
    <name evidence="7 9" type="primary">aroA</name>
    <name evidence="9" type="ORF">ACF05T_16390</name>
</gene>
<reference evidence="9 10" key="1">
    <citation type="submission" date="2024-10" db="EMBL/GenBank/DDBJ databases">
        <title>The Natural Products Discovery Center: Release of the First 8490 Sequenced Strains for Exploring Actinobacteria Biosynthetic Diversity.</title>
        <authorList>
            <person name="Kalkreuter E."/>
            <person name="Kautsar S.A."/>
            <person name="Yang D."/>
            <person name="Bader C.D."/>
            <person name="Teijaro C.N."/>
            <person name="Fluegel L."/>
            <person name="Davis C.M."/>
            <person name="Simpson J.R."/>
            <person name="Lauterbach L."/>
            <person name="Steele A.D."/>
            <person name="Gui C."/>
            <person name="Meng S."/>
            <person name="Li G."/>
            <person name="Viehrig K."/>
            <person name="Ye F."/>
            <person name="Su P."/>
            <person name="Kiefer A.F."/>
            <person name="Nichols A."/>
            <person name="Cepeda A.J."/>
            <person name="Yan W."/>
            <person name="Fan B."/>
            <person name="Jiang Y."/>
            <person name="Adhikari A."/>
            <person name="Zheng C.-J."/>
            <person name="Schuster L."/>
            <person name="Cowan T.M."/>
            <person name="Smanski M.J."/>
            <person name="Chevrette M.G."/>
            <person name="De Carvalho L.P.S."/>
            <person name="Shen B."/>
        </authorList>
    </citation>
    <scope>NUCLEOTIDE SEQUENCE [LARGE SCALE GENOMIC DNA]</scope>
    <source>
        <strain evidence="9 10">NPDC015755</strain>
    </source>
</reference>